<organism evidence="4">
    <name type="scientific">Gongylonema pulchrum</name>
    <dbReference type="NCBI Taxonomy" id="637853"/>
    <lineage>
        <taxon>Eukaryota</taxon>
        <taxon>Metazoa</taxon>
        <taxon>Ecdysozoa</taxon>
        <taxon>Nematoda</taxon>
        <taxon>Chromadorea</taxon>
        <taxon>Rhabditida</taxon>
        <taxon>Spirurina</taxon>
        <taxon>Spiruromorpha</taxon>
        <taxon>Spiruroidea</taxon>
        <taxon>Gongylonematidae</taxon>
        <taxon>Gongylonema</taxon>
    </lineage>
</organism>
<reference evidence="4" key="1">
    <citation type="submission" date="2016-06" db="UniProtKB">
        <authorList>
            <consortium name="WormBaseParasite"/>
        </authorList>
    </citation>
    <scope>IDENTIFICATION</scope>
</reference>
<evidence type="ECO:0000256" key="1">
    <source>
        <dbReference type="SAM" id="MobiDB-lite"/>
    </source>
</evidence>
<protein>
    <submittedName>
        <fullName evidence="2 4">Uncharacterized protein</fullName>
    </submittedName>
</protein>
<dbReference type="AlphaFoldDB" id="A0A183EZ28"/>
<evidence type="ECO:0000313" key="2">
    <source>
        <dbReference type="EMBL" id="VDN45259.1"/>
    </source>
</evidence>
<gene>
    <name evidence="2" type="ORF">GPUH_LOCUS26220</name>
</gene>
<dbReference type="Proteomes" id="UP000271098">
    <property type="component" value="Unassembled WGS sequence"/>
</dbReference>
<sequence>MPTGVMSSCVLPQDTMKILLSALGKATCMSSTTVNELTNLYVHIESQKALKSGQASSSSGSISTSRAQLNISGSAHAPTTTGMFASGLSTTSSAPVQQQQQQQPPGISFASSFPLGTTGFGTTSREVLGKFSLLSLSVCFLKSWPLLISNQRHDAFGRIRKIKKCLL</sequence>
<name>A0A183EZ28_9BILA</name>
<dbReference type="EMBL" id="UYRT01109412">
    <property type="protein sequence ID" value="VDN45259.1"/>
    <property type="molecule type" value="Genomic_DNA"/>
</dbReference>
<accession>A0A183EZ28</accession>
<keyword evidence="3" id="KW-1185">Reference proteome</keyword>
<feature type="region of interest" description="Disordered" evidence="1">
    <location>
        <begin position="88"/>
        <end position="108"/>
    </location>
</feature>
<evidence type="ECO:0000313" key="3">
    <source>
        <dbReference type="Proteomes" id="UP000271098"/>
    </source>
</evidence>
<proteinExistence type="predicted"/>
<reference evidence="2 3" key="2">
    <citation type="submission" date="2018-11" db="EMBL/GenBank/DDBJ databases">
        <authorList>
            <consortium name="Pathogen Informatics"/>
        </authorList>
    </citation>
    <scope>NUCLEOTIDE SEQUENCE [LARGE SCALE GENOMIC DNA]</scope>
</reference>
<dbReference type="WBParaSite" id="GPUH_0002624901-mRNA-1">
    <property type="protein sequence ID" value="GPUH_0002624901-mRNA-1"/>
    <property type="gene ID" value="GPUH_0002624901"/>
</dbReference>
<evidence type="ECO:0000313" key="4">
    <source>
        <dbReference type="WBParaSite" id="GPUH_0002624901-mRNA-1"/>
    </source>
</evidence>